<dbReference type="AlphaFoldDB" id="A0AAQ3MEM3"/>
<evidence type="ECO:0000313" key="3">
    <source>
        <dbReference type="Proteomes" id="UP001374535"/>
    </source>
</evidence>
<name>A0AAQ3MEM3_VIGMU</name>
<dbReference type="Proteomes" id="UP001374535">
    <property type="component" value="Chromosome 11"/>
</dbReference>
<dbReference type="EMBL" id="CP144690">
    <property type="protein sequence ID" value="WVY89692.1"/>
    <property type="molecule type" value="Genomic_DNA"/>
</dbReference>
<evidence type="ECO:0000313" key="2">
    <source>
        <dbReference type="EMBL" id="WVY89692.1"/>
    </source>
</evidence>
<accession>A0AAQ3MEM3</accession>
<feature type="transmembrane region" description="Helical" evidence="1">
    <location>
        <begin position="82"/>
        <end position="104"/>
    </location>
</feature>
<protein>
    <submittedName>
        <fullName evidence="2">Uncharacterized protein</fullName>
    </submittedName>
</protein>
<keyword evidence="3" id="KW-1185">Reference proteome</keyword>
<sequence>MFTRFDKRKLVLSGEVALTQSSYTKHHQRLLLLHYKETSLVLDKDCSIWPNYSQANILLEQPCNTILYWSNLSMSSCTNPTILMSFCLQQLCINGYSVILLYLVHSCSCHEKRVGINIYSYFWCYLAIHTTLLCKF</sequence>
<reference evidence="2 3" key="1">
    <citation type="journal article" date="2023" name="Life. Sci Alliance">
        <title>Evolutionary insights into 3D genome organization and epigenetic landscape of Vigna mungo.</title>
        <authorList>
            <person name="Junaid A."/>
            <person name="Singh B."/>
            <person name="Bhatia S."/>
        </authorList>
    </citation>
    <scope>NUCLEOTIDE SEQUENCE [LARGE SCALE GENOMIC DNA]</scope>
    <source>
        <strain evidence="2">Urdbean</strain>
    </source>
</reference>
<gene>
    <name evidence="2" type="ORF">V8G54_035206</name>
</gene>
<keyword evidence="1" id="KW-0472">Membrane</keyword>
<keyword evidence="1" id="KW-0812">Transmembrane</keyword>
<keyword evidence="1" id="KW-1133">Transmembrane helix</keyword>
<organism evidence="2 3">
    <name type="scientific">Vigna mungo</name>
    <name type="common">Black gram</name>
    <name type="synonym">Phaseolus mungo</name>
    <dbReference type="NCBI Taxonomy" id="3915"/>
    <lineage>
        <taxon>Eukaryota</taxon>
        <taxon>Viridiplantae</taxon>
        <taxon>Streptophyta</taxon>
        <taxon>Embryophyta</taxon>
        <taxon>Tracheophyta</taxon>
        <taxon>Spermatophyta</taxon>
        <taxon>Magnoliopsida</taxon>
        <taxon>eudicotyledons</taxon>
        <taxon>Gunneridae</taxon>
        <taxon>Pentapetalae</taxon>
        <taxon>rosids</taxon>
        <taxon>fabids</taxon>
        <taxon>Fabales</taxon>
        <taxon>Fabaceae</taxon>
        <taxon>Papilionoideae</taxon>
        <taxon>50 kb inversion clade</taxon>
        <taxon>NPAAA clade</taxon>
        <taxon>indigoferoid/millettioid clade</taxon>
        <taxon>Phaseoleae</taxon>
        <taxon>Vigna</taxon>
    </lineage>
</organism>
<feature type="transmembrane region" description="Helical" evidence="1">
    <location>
        <begin position="116"/>
        <end position="134"/>
    </location>
</feature>
<proteinExistence type="predicted"/>
<evidence type="ECO:0000256" key="1">
    <source>
        <dbReference type="SAM" id="Phobius"/>
    </source>
</evidence>